<feature type="non-terminal residue" evidence="1">
    <location>
        <position position="1"/>
    </location>
</feature>
<sequence>HVKPFNLYLTNPSSSSVSSSIPATSSQFNFTTADALPSSTKLSQSSQFNPSLVQPSQNMNILSNSFLELPSNITQSKPANAVSISLNNSDLEWPEDIVGSDHEDL</sequence>
<organism evidence="1">
    <name type="scientific">Arion vulgaris</name>
    <dbReference type="NCBI Taxonomy" id="1028688"/>
    <lineage>
        <taxon>Eukaryota</taxon>
        <taxon>Metazoa</taxon>
        <taxon>Spiralia</taxon>
        <taxon>Lophotrochozoa</taxon>
        <taxon>Mollusca</taxon>
        <taxon>Gastropoda</taxon>
        <taxon>Heterobranchia</taxon>
        <taxon>Euthyneura</taxon>
        <taxon>Panpulmonata</taxon>
        <taxon>Eupulmonata</taxon>
        <taxon>Stylommatophora</taxon>
        <taxon>Helicina</taxon>
        <taxon>Arionoidea</taxon>
        <taxon>Arionidae</taxon>
        <taxon>Arion</taxon>
    </lineage>
</organism>
<accession>A0A0B6YWP7</accession>
<gene>
    <name evidence="1" type="primary">ORF40272</name>
</gene>
<dbReference type="AlphaFoldDB" id="A0A0B6YWP7"/>
<name>A0A0B6YWP7_9EUPU</name>
<dbReference type="EMBL" id="HACG01013879">
    <property type="protein sequence ID" value="CEK60744.1"/>
    <property type="molecule type" value="Transcribed_RNA"/>
</dbReference>
<protein>
    <submittedName>
        <fullName evidence="1">Uncharacterized protein</fullName>
    </submittedName>
</protein>
<proteinExistence type="predicted"/>
<reference evidence="1" key="1">
    <citation type="submission" date="2014-12" db="EMBL/GenBank/DDBJ databases">
        <title>Insight into the proteome of Arion vulgaris.</title>
        <authorList>
            <person name="Aradska J."/>
            <person name="Bulat T."/>
            <person name="Smidak R."/>
            <person name="Sarate P."/>
            <person name="Gangsoo J."/>
            <person name="Sialana F."/>
            <person name="Bilban M."/>
            <person name="Lubec G."/>
        </authorList>
    </citation>
    <scope>NUCLEOTIDE SEQUENCE</scope>
    <source>
        <tissue evidence="1">Skin</tissue>
    </source>
</reference>
<evidence type="ECO:0000313" key="1">
    <source>
        <dbReference type="EMBL" id="CEK60744.1"/>
    </source>
</evidence>